<dbReference type="Pfam" id="PF13538">
    <property type="entry name" value="UvrD_C_2"/>
    <property type="match status" value="1"/>
</dbReference>
<organism evidence="4">
    <name type="scientific">freshwater metagenome</name>
    <dbReference type="NCBI Taxonomy" id="449393"/>
    <lineage>
        <taxon>unclassified sequences</taxon>
        <taxon>metagenomes</taxon>
        <taxon>ecological metagenomes</taxon>
    </lineage>
</organism>
<protein>
    <submittedName>
        <fullName evidence="4">Unannotated protein</fullName>
    </submittedName>
</protein>
<evidence type="ECO:0000259" key="3">
    <source>
        <dbReference type="Pfam" id="PF13538"/>
    </source>
</evidence>
<dbReference type="PANTHER" id="PTHR43788">
    <property type="entry name" value="DNA2/NAM7 HELICASE FAMILY MEMBER"/>
    <property type="match status" value="1"/>
</dbReference>
<dbReference type="SUPFAM" id="SSF52540">
    <property type="entry name" value="P-loop containing nucleoside triphosphate hydrolases"/>
    <property type="match status" value="2"/>
</dbReference>
<keyword evidence="2" id="KW-0067">ATP-binding</keyword>
<evidence type="ECO:0000256" key="2">
    <source>
        <dbReference type="ARBA" id="ARBA00022840"/>
    </source>
</evidence>
<feature type="domain" description="UvrD-like helicase C-terminal" evidence="3">
    <location>
        <begin position="494"/>
        <end position="542"/>
    </location>
</feature>
<evidence type="ECO:0000256" key="1">
    <source>
        <dbReference type="ARBA" id="ARBA00022741"/>
    </source>
</evidence>
<reference evidence="4" key="1">
    <citation type="submission" date="2020-05" db="EMBL/GenBank/DDBJ databases">
        <authorList>
            <person name="Chiriac C."/>
            <person name="Salcher M."/>
            <person name="Ghai R."/>
            <person name="Kavagutti S V."/>
        </authorList>
    </citation>
    <scope>NUCLEOTIDE SEQUENCE</scope>
</reference>
<dbReference type="GO" id="GO:0003678">
    <property type="term" value="F:DNA helicase activity"/>
    <property type="evidence" value="ECO:0007669"/>
    <property type="project" value="UniProtKB-ARBA"/>
</dbReference>
<sequence>MGIEIQRSDRMLAAAIVRRFATEIVEGPSLDVVCGLAAMARLDHVAVDVDGEDRAEWAGGQDADEIRNFLGARPDLCEIATSADVIALVGAPLVFVGDRYLYLRRLAAAEERIAHFLRDARSTVQPLLVGLDTDAYTSAAAILTIDLPHVMRIAELMNERSVSILTGGPGTGKTWSTARALRLLDELAVSKGLAAGSLRFAITAPTAKAERRASESLAASATDSWRVLTQDTERSGTLYGLLGVSPDNLSRATLPALDIIIVDEVSMADLPVLDALFAANRASGRNCHIVLVGDPDQLASVNVGAVLADVVDDAADMESLITRLSVVQRTKNDALPILAGAIRSMRQHPEAVEGMISQLRSATSNISFFDLPSEDAVHQRVFQHARRLVRTAQRGDVVLALLLTRSFTILAATHRGSGSVRYWNELVRAHLDELRLTSPGQFSIGQPVLVTRNQKHLGIFNGDLGVVVMHDEALHAAFANRPLLPLAAVGYLVPAWAMTIHKSQGSEYREVVTCLPGEESPLLSAELIYTAVTRAIRKLTVVGSELALRRAVAKRISRVSGLTYRLKQ</sequence>
<name>A0A6J7CY62_9ZZZZ</name>
<dbReference type="InterPro" id="IPR027785">
    <property type="entry name" value="UvrD-like_helicase_C"/>
</dbReference>
<dbReference type="GO" id="GO:0005524">
    <property type="term" value="F:ATP binding"/>
    <property type="evidence" value="ECO:0007669"/>
    <property type="project" value="UniProtKB-KW"/>
</dbReference>
<evidence type="ECO:0000313" key="4">
    <source>
        <dbReference type="EMBL" id="CAB4859883.1"/>
    </source>
</evidence>
<dbReference type="PANTHER" id="PTHR43788:SF6">
    <property type="entry name" value="DNA HELICASE B"/>
    <property type="match status" value="1"/>
</dbReference>
<gene>
    <name evidence="4" type="ORF">UFOPK3381_00189</name>
</gene>
<dbReference type="EMBL" id="CAFBLN010000003">
    <property type="protein sequence ID" value="CAB4859883.1"/>
    <property type="molecule type" value="Genomic_DNA"/>
</dbReference>
<dbReference type="CDD" id="cd18809">
    <property type="entry name" value="SF1_C_RecD"/>
    <property type="match status" value="1"/>
</dbReference>
<dbReference type="Pfam" id="PF13604">
    <property type="entry name" value="AAA_30"/>
    <property type="match status" value="1"/>
</dbReference>
<dbReference type="InterPro" id="IPR027417">
    <property type="entry name" value="P-loop_NTPase"/>
</dbReference>
<accession>A0A6J7CY62</accession>
<dbReference type="InterPro" id="IPR050534">
    <property type="entry name" value="Coronavir_polyprotein_1ab"/>
</dbReference>
<dbReference type="Gene3D" id="3.40.50.300">
    <property type="entry name" value="P-loop containing nucleotide triphosphate hydrolases"/>
    <property type="match status" value="2"/>
</dbReference>
<dbReference type="AlphaFoldDB" id="A0A6J7CY62"/>
<dbReference type="Gene3D" id="2.30.30.940">
    <property type="match status" value="1"/>
</dbReference>
<keyword evidence="1" id="KW-0547">Nucleotide-binding</keyword>
<proteinExistence type="predicted"/>